<evidence type="ECO:0008006" key="3">
    <source>
        <dbReference type="Google" id="ProtNLM"/>
    </source>
</evidence>
<name>A0A2N1MNK9_9GLOM</name>
<sequence length="510" mass="60546">MSCSKIFSGDLPELTYDIIKYLQNDYSTLYSCILVNRLWCRLAIPLLWENPFSICTGNYNFIEMYLHNNLNNEFITKLNEYKIINNSLFTNTLFNYLSFLKYLNTHKFITSVDKWFESVIRNRKFEIRDLFKDFDLVSKLIFKIFIENEIKLHTLEIWIPSTYYITYFNEILELILQNQNFIHNIENLKLYINFYDENMVINNHILKVIHLHQNLKKILIGSGYESLCQSLLLSKDYNCSNTLNTITFYYVDFRVIINLDKILEQLNVLESVHIINCSFLNDNSFTQQIINLSKPFKLKSLILNEVLQFESFQQLLLKSGDYLENFGLELNYGLSSRRALLGLIIKHCKNIKFLDLCEFEHQTTYKIFDLIENIKQNLNYLSINIWKDNNLTNGSSIILKNLGQALPSKLEYLSLILTVKESDFKAFLENSQDVFINKLLIKLQRGSDNISHYIKEYIMKRERVKYLAIESIKDNNQLSDLRDEVMEFNIRVRSYYDLFISANKFIKNID</sequence>
<reference evidence="1 2" key="1">
    <citation type="submission" date="2016-04" db="EMBL/GenBank/DDBJ databases">
        <title>Genome analyses suggest a sexual origin of heterokaryosis in a supposedly ancient asexual fungus.</title>
        <authorList>
            <person name="Ropars J."/>
            <person name="Sedzielewska K."/>
            <person name="Noel J."/>
            <person name="Charron P."/>
            <person name="Farinelli L."/>
            <person name="Marton T."/>
            <person name="Kruger M."/>
            <person name="Pelin A."/>
            <person name="Brachmann A."/>
            <person name="Corradi N."/>
        </authorList>
    </citation>
    <scope>NUCLEOTIDE SEQUENCE [LARGE SCALE GENOMIC DNA]</scope>
    <source>
        <strain evidence="1 2">C2</strain>
    </source>
</reference>
<dbReference type="EMBL" id="LLXL01001700">
    <property type="protein sequence ID" value="PKK63223.1"/>
    <property type="molecule type" value="Genomic_DNA"/>
</dbReference>
<evidence type="ECO:0000313" key="2">
    <source>
        <dbReference type="Proteomes" id="UP000233469"/>
    </source>
</evidence>
<proteinExistence type="predicted"/>
<dbReference type="AlphaFoldDB" id="A0A2N1MNK9"/>
<dbReference type="VEuPathDB" id="FungiDB:RhiirA1_459223"/>
<comment type="caution">
    <text evidence="1">The sequence shown here is derived from an EMBL/GenBank/DDBJ whole genome shotgun (WGS) entry which is preliminary data.</text>
</comment>
<organism evidence="1 2">
    <name type="scientific">Rhizophagus irregularis</name>
    <dbReference type="NCBI Taxonomy" id="588596"/>
    <lineage>
        <taxon>Eukaryota</taxon>
        <taxon>Fungi</taxon>
        <taxon>Fungi incertae sedis</taxon>
        <taxon>Mucoromycota</taxon>
        <taxon>Glomeromycotina</taxon>
        <taxon>Glomeromycetes</taxon>
        <taxon>Glomerales</taxon>
        <taxon>Glomeraceae</taxon>
        <taxon>Rhizophagus</taxon>
    </lineage>
</organism>
<dbReference type="VEuPathDB" id="FungiDB:RhiirFUN_017020"/>
<evidence type="ECO:0000313" key="1">
    <source>
        <dbReference type="EMBL" id="PKK63223.1"/>
    </source>
</evidence>
<reference evidence="1 2" key="2">
    <citation type="submission" date="2017-10" db="EMBL/GenBank/DDBJ databases">
        <title>Extensive intraspecific genome diversity in a model arbuscular mycorrhizal fungus.</title>
        <authorList>
            <person name="Chen E.C.H."/>
            <person name="Morin E."/>
            <person name="Baudet D."/>
            <person name="Noel J."/>
            <person name="Ndikumana S."/>
            <person name="Charron P."/>
            <person name="St-Onge C."/>
            <person name="Giorgi J."/>
            <person name="Grigoriev I.V."/>
            <person name="Roux C."/>
            <person name="Martin F.M."/>
            <person name="Corradi N."/>
        </authorList>
    </citation>
    <scope>NUCLEOTIDE SEQUENCE [LARGE SCALE GENOMIC DNA]</scope>
    <source>
        <strain evidence="1 2">C2</strain>
    </source>
</reference>
<accession>A0A2N1MNK9</accession>
<protein>
    <recommendedName>
        <fullName evidence="3">F-box domain-containing protein</fullName>
    </recommendedName>
</protein>
<dbReference type="Proteomes" id="UP000233469">
    <property type="component" value="Unassembled WGS sequence"/>
</dbReference>
<dbReference type="VEuPathDB" id="FungiDB:FUN_004227"/>
<gene>
    <name evidence="1" type="ORF">RhiirC2_789211</name>
</gene>